<dbReference type="AlphaFoldDB" id="A0A1E3I3Z0"/>
<dbReference type="VEuPathDB" id="FungiDB:L203_05385"/>
<reference evidence="4" key="2">
    <citation type="journal article" date="2022" name="Elife">
        <title>Obligate sexual reproduction of a homothallic fungus closely related to the Cryptococcus pathogenic species complex.</title>
        <authorList>
            <person name="Passer A.R."/>
            <person name="Clancey S.A."/>
            <person name="Shea T."/>
            <person name="David-Palma M."/>
            <person name="Averette A.F."/>
            <person name="Boekhout T."/>
            <person name="Porcel B.M."/>
            <person name="Nowrousian M."/>
            <person name="Cuomo C.A."/>
            <person name="Sun S."/>
            <person name="Heitman J."/>
            <person name="Coelho M.A."/>
        </authorList>
    </citation>
    <scope>NUCLEOTIDE SEQUENCE</scope>
    <source>
        <strain evidence="4">CBS 7841</strain>
    </source>
</reference>
<reference evidence="4" key="1">
    <citation type="submission" date="2016-06" db="EMBL/GenBank/DDBJ databases">
        <authorList>
            <person name="Cuomo C."/>
            <person name="Litvintseva A."/>
            <person name="Heitman J."/>
            <person name="Chen Y."/>
            <person name="Sun S."/>
            <person name="Springer D."/>
            <person name="Dromer F."/>
            <person name="Young S."/>
            <person name="Zeng Q."/>
            <person name="Chapman S."/>
            <person name="Gujja S."/>
            <person name="Saif S."/>
            <person name="Birren B."/>
        </authorList>
    </citation>
    <scope>NUCLEOTIDE SEQUENCE</scope>
    <source>
        <strain evidence="4">CBS 7841</strain>
    </source>
</reference>
<reference evidence="4" key="3">
    <citation type="submission" date="2024-01" db="EMBL/GenBank/DDBJ databases">
        <authorList>
            <person name="Coelho M.A."/>
            <person name="David-Palma M."/>
            <person name="Shea T."/>
            <person name="Sun S."/>
            <person name="Cuomo C.A."/>
            <person name="Heitman J."/>
        </authorList>
    </citation>
    <scope>NUCLEOTIDE SEQUENCE</scope>
    <source>
        <strain evidence="4">CBS 7841</strain>
    </source>
</reference>
<dbReference type="Pfam" id="PF06159">
    <property type="entry name" value="TRAPPC13_N"/>
    <property type="match status" value="1"/>
</dbReference>
<feature type="compositionally biased region" description="Polar residues" evidence="1">
    <location>
        <begin position="446"/>
        <end position="457"/>
    </location>
</feature>
<dbReference type="InterPro" id="IPR055427">
    <property type="entry name" value="TRAPPC13_N"/>
</dbReference>
<evidence type="ECO:0000259" key="2">
    <source>
        <dbReference type="Pfam" id="PF06159"/>
    </source>
</evidence>
<keyword evidence="5" id="KW-1185">Reference proteome</keyword>
<protein>
    <submittedName>
        <fullName evidence="4">Uncharacterized protein</fullName>
    </submittedName>
</protein>
<proteinExistence type="predicted"/>
<dbReference type="InterPro" id="IPR010378">
    <property type="entry name" value="TRAPPC13"/>
</dbReference>
<dbReference type="OrthoDB" id="10250284at2759"/>
<feature type="region of interest" description="Disordered" evidence="1">
    <location>
        <begin position="332"/>
        <end position="353"/>
    </location>
</feature>
<feature type="domain" description="Trafficking protein particle complex subunit 13 N-terminal" evidence="2">
    <location>
        <begin position="41"/>
        <end position="178"/>
    </location>
</feature>
<name>A0A1E3I3Z0_9TREE</name>
<dbReference type="KEGG" id="cdep:91087563"/>
<evidence type="ECO:0000313" key="5">
    <source>
        <dbReference type="Proteomes" id="UP000094043"/>
    </source>
</evidence>
<organism evidence="4 5">
    <name type="scientific">Cryptococcus depauperatus CBS 7841</name>
    <dbReference type="NCBI Taxonomy" id="1295531"/>
    <lineage>
        <taxon>Eukaryota</taxon>
        <taxon>Fungi</taxon>
        <taxon>Dikarya</taxon>
        <taxon>Basidiomycota</taxon>
        <taxon>Agaricomycotina</taxon>
        <taxon>Tremellomycetes</taxon>
        <taxon>Tremellales</taxon>
        <taxon>Cryptococcaceae</taxon>
        <taxon>Cryptococcus</taxon>
    </lineage>
</organism>
<dbReference type="InterPro" id="IPR055429">
    <property type="entry name" value="TRAPPC13_M"/>
</dbReference>
<evidence type="ECO:0000256" key="1">
    <source>
        <dbReference type="SAM" id="MobiDB-lite"/>
    </source>
</evidence>
<dbReference type="GO" id="GO:1990072">
    <property type="term" value="C:TRAPPIII protein complex"/>
    <property type="evidence" value="ECO:0007669"/>
    <property type="project" value="TreeGrafter"/>
</dbReference>
<dbReference type="EMBL" id="CP143787">
    <property type="protein sequence ID" value="WVN88151.1"/>
    <property type="molecule type" value="Genomic_DNA"/>
</dbReference>
<evidence type="ECO:0000313" key="4">
    <source>
        <dbReference type="EMBL" id="WVN88151.1"/>
    </source>
</evidence>
<feature type="compositionally biased region" description="Basic and acidic residues" evidence="1">
    <location>
        <begin position="472"/>
        <end position="482"/>
    </location>
</feature>
<dbReference type="Proteomes" id="UP000094043">
    <property type="component" value="Chromosome 4"/>
</dbReference>
<dbReference type="GeneID" id="91087563"/>
<dbReference type="Pfam" id="PF23647">
    <property type="entry name" value="TRAPPC13_M"/>
    <property type="match status" value="1"/>
</dbReference>
<dbReference type="PANTHER" id="PTHR13134">
    <property type="entry name" value="TRAFFICKING PROTEIN PARTICLE COMPLEX SUBUNIT 13"/>
    <property type="match status" value="1"/>
</dbReference>
<feature type="domain" description="Trafficking protein particle complex subunit 13 middle" evidence="3">
    <location>
        <begin position="184"/>
        <end position="312"/>
    </location>
</feature>
<gene>
    <name evidence="4" type="ORF">L203_103352</name>
</gene>
<dbReference type="RefSeq" id="XP_066068851.1">
    <property type="nucleotide sequence ID" value="XM_066212754.1"/>
</dbReference>
<sequence length="695" mass="76431">MEIVPLALNILELTPTTLIPSQTDPLFHHLPDSPLPAAPPPQGFAFSPTPNYPPPLGIISLGSRLKLRVALENIHRQQHAVLGVKMMVEIQMPTGRYRLGEIVHGRDMLPDNLPELPEDKSNSSPVNEQLPELPWGESIELGVEGEMKDLGLGVIVCSVAWETLDGRRTFQRFFKFNVVTPLGIKTRIQTPVHPNALLNVNLRENIYLEVFMQNTSSEAMRILNIGLEPVQGLEVGKIGQEIVRELSVGGTRQYLFILSPVPRQKSENQSMFPPAYAPGTILPLGKLALEWISGPYHTPGKLLTSMLNRRAPLSAPSPTSVKIYPTIGSTVAPSLPGKSPSSRPTTPARGLVSSIPQLPLDSSVEKKEKEAWEYDLVLSNPGTVSVEEEFTLKLRLAIRSSRPIQNPTSPPFLPKFGIQYLTPFTSSPLLPLSLPHMSLSSPSWSVTPGSPSLTDTNLARPFSPLTPGSTKDGSEREKDSNRDQWMGSRPMTPIRSELKSAVSTLMRPSTPGATMPGSKERNGLGFLGLSSAKIRPMDSVGTNVDGRYGGQEEVTWPPPPIVLSNPNYKPSISIPSPNVRSDIAPKQQIQFQQIQQQTRPQPQTDIHHLGTSMFIPSFHPPKAKVEALGTIPSPSGEKPDKNKEFWETYVEWEWRFFSFDEGLGILGGLRVLIFDDSGEGEIGREWDCLGDILIT</sequence>
<evidence type="ECO:0000259" key="3">
    <source>
        <dbReference type="Pfam" id="PF23647"/>
    </source>
</evidence>
<accession>A0A1E3I3Z0</accession>
<feature type="region of interest" description="Disordered" evidence="1">
    <location>
        <begin position="440"/>
        <end position="494"/>
    </location>
</feature>
<dbReference type="PANTHER" id="PTHR13134:SF3">
    <property type="entry name" value="TRAFFICKING PROTEIN PARTICLE COMPLEX SUBUNIT 13"/>
    <property type="match status" value="1"/>
</dbReference>